<dbReference type="PANTHER" id="PTHR34112:SF13">
    <property type="entry name" value="OS04G0448200 PROTEIN"/>
    <property type="match status" value="1"/>
</dbReference>
<name>A0AAD8H334_9APIA</name>
<gene>
    <name evidence="2" type="ORF">POM88_043807</name>
</gene>
<feature type="compositionally biased region" description="Basic and acidic residues" evidence="1">
    <location>
        <begin position="181"/>
        <end position="201"/>
    </location>
</feature>
<dbReference type="Proteomes" id="UP001237642">
    <property type="component" value="Unassembled WGS sequence"/>
</dbReference>
<dbReference type="AlphaFoldDB" id="A0AAD8H334"/>
<feature type="compositionally biased region" description="Basic and acidic residues" evidence="1">
    <location>
        <begin position="90"/>
        <end position="108"/>
    </location>
</feature>
<reference evidence="2" key="2">
    <citation type="submission" date="2023-05" db="EMBL/GenBank/DDBJ databases">
        <authorList>
            <person name="Schelkunov M.I."/>
        </authorList>
    </citation>
    <scope>NUCLEOTIDE SEQUENCE</scope>
    <source>
        <strain evidence="2">Hsosn_3</strain>
        <tissue evidence="2">Leaf</tissue>
    </source>
</reference>
<evidence type="ECO:0000313" key="2">
    <source>
        <dbReference type="EMBL" id="KAK1359333.1"/>
    </source>
</evidence>
<comment type="caution">
    <text evidence="2">The sequence shown here is derived from an EMBL/GenBank/DDBJ whole genome shotgun (WGS) entry which is preliminary data.</text>
</comment>
<feature type="compositionally biased region" description="Polar residues" evidence="1">
    <location>
        <begin position="456"/>
        <end position="465"/>
    </location>
</feature>
<reference evidence="2" key="1">
    <citation type="submission" date="2023-02" db="EMBL/GenBank/DDBJ databases">
        <title>Genome of toxic invasive species Heracleum sosnowskyi carries increased number of genes despite the absence of recent whole-genome duplications.</title>
        <authorList>
            <person name="Schelkunov M."/>
            <person name="Shtratnikova V."/>
            <person name="Makarenko M."/>
            <person name="Klepikova A."/>
            <person name="Omelchenko D."/>
            <person name="Novikova G."/>
            <person name="Obukhova E."/>
            <person name="Bogdanov V."/>
            <person name="Penin A."/>
            <person name="Logacheva M."/>
        </authorList>
    </citation>
    <scope>NUCLEOTIDE SEQUENCE</scope>
    <source>
        <strain evidence="2">Hsosn_3</strain>
        <tissue evidence="2">Leaf</tissue>
    </source>
</reference>
<feature type="region of interest" description="Disordered" evidence="1">
    <location>
        <begin position="319"/>
        <end position="394"/>
    </location>
</feature>
<sequence length="620" mass="66772">MEKSEPTLVPEWLKSSGSVTGVVSTNHHNSSLHQDNHTTLKAARNKSLVNISDHDLGHRTTSAYFRRSSSNGTSHLRSYGSFGRNNRDRDWDKDFYDNRDKEKSNLGDRRHRQFSDSFESNLSSRFEKDGLRRTQSTISRTGTEPWPRKVPSDLKNIGKSNYNNGNSRLAVSSPVSSVHKSSFDRDFPSLGAEERQKDPEIGRIPSPGLGTAIQNFPTGSSAGIVDGGWTSALAEVPAKIGSNGTTISSAPHAVPSSASAAPSMTTGLNMAETLAQGPPRVQTDPQLSVETQRLEELAIKQSRQLIPVTPSMPKTLVLNPSDKTKGKVGLQQQSTSTNLVHHSPRGAPTKSDISKTSSLGKLQVLKPARERNGVSTAAKDTLSPTSSSKLANNPLTPALATVGSAPMRSSVNNSILVSADRKSVPPVLVSPILEKRPSPQAKSRNDFFNSMRKKSMANSSSTVSNPVPAVSPSDLGKHSEAEAAASLNSQRRDAPVVERSNGDKIDECRDESIQNSYGPQKSLDNGVHHSSADVILSSEEEEAAFLRSLGWEENAGEDEGLTEEEINAFYRDVSKYINSVPSSKTFLGTKQKLFGPINFQMGNNGGVSSGVSSSDSKLDS</sequence>
<feature type="compositionally biased region" description="Polar residues" evidence="1">
    <location>
        <begin position="115"/>
        <end position="124"/>
    </location>
</feature>
<proteinExistence type="predicted"/>
<feature type="compositionally biased region" description="Basic and acidic residues" evidence="1">
    <location>
        <begin position="490"/>
        <end position="512"/>
    </location>
</feature>
<feature type="compositionally biased region" description="Polar residues" evidence="1">
    <location>
        <begin position="382"/>
        <end position="394"/>
    </location>
</feature>
<keyword evidence="3" id="KW-1185">Reference proteome</keyword>
<organism evidence="2 3">
    <name type="scientific">Heracleum sosnowskyi</name>
    <dbReference type="NCBI Taxonomy" id="360622"/>
    <lineage>
        <taxon>Eukaryota</taxon>
        <taxon>Viridiplantae</taxon>
        <taxon>Streptophyta</taxon>
        <taxon>Embryophyta</taxon>
        <taxon>Tracheophyta</taxon>
        <taxon>Spermatophyta</taxon>
        <taxon>Magnoliopsida</taxon>
        <taxon>eudicotyledons</taxon>
        <taxon>Gunneridae</taxon>
        <taxon>Pentapetalae</taxon>
        <taxon>asterids</taxon>
        <taxon>campanulids</taxon>
        <taxon>Apiales</taxon>
        <taxon>Apiaceae</taxon>
        <taxon>Apioideae</taxon>
        <taxon>apioid superclade</taxon>
        <taxon>Tordylieae</taxon>
        <taxon>Tordyliinae</taxon>
        <taxon>Heracleum</taxon>
    </lineage>
</organism>
<accession>A0AAD8H334</accession>
<feature type="region of interest" description="Disordered" evidence="1">
    <location>
        <begin position="454"/>
        <end position="526"/>
    </location>
</feature>
<feature type="compositionally biased region" description="Polar residues" evidence="1">
    <location>
        <begin position="513"/>
        <end position="523"/>
    </location>
</feature>
<feature type="compositionally biased region" description="Low complexity" evidence="1">
    <location>
        <begin position="171"/>
        <end position="180"/>
    </location>
</feature>
<dbReference type="EMBL" id="JAUIZM010000010">
    <property type="protein sequence ID" value="KAK1359333.1"/>
    <property type="molecule type" value="Genomic_DNA"/>
</dbReference>
<dbReference type="PANTHER" id="PTHR34112">
    <property type="entry name" value="C-JUN-AMINO-TERMINAL KINASE-INTERACTING PROTEIN"/>
    <property type="match status" value="1"/>
</dbReference>
<keyword evidence="2" id="KW-0418">Kinase</keyword>
<feature type="compositionally biased region" description="Polar residues" evidence="1">
    <location>
        <begin position="158"/>
        <end position="170"/>
    </location>
</feature>
<feature type="compositionally biased region" description="Polar residues" evidence="1">
    <location>
        <begin position="330"/>
        <end position="340"/>
    </location>
</feature>
<evidence type="ECO:0000313" key="3">
    <source>
        <dbReference type="Proteomes" id="UP001237642"/>
    </source>
</evidence>
<feature type="compositionally biased region" description="Polar residues" evidence="1">
    <location>
        <begin position="133"/>
        <end position="142"/>
    </location>
</feature>
<feature type="region of interest" description="Disordered" evidence="1">
    <location>
        <begin position="601"/>
        <end position="620"/>
    </location>
</feature>
<evidence type="ECO:0000256" key="1">
    <source>
        <dbReference type="SAM" id="MobiDB-lite"/>
    </source>
</evidence>
<feature type="region of interest" description="Disordered" evidence="1">
    <location>
        <begin position="90"/>
        <end position="215"/>
    </location>
</feature>
<dbReference type="GO" id="GO:0016301">
    <property type="term" value="F:kinase activity"/>
    <property type="evidence" value="ECO:0007669"/>
    <property type="project" value="UniProtKB-KW"/>
</dbReference>
<protein>
    <submittedName>
        <fullName evidence="2">C-jun-amino-terminal kinase-interacting protein</fullName>
    </submittedName>
</protein>
<keyword evidence="2" id="KW-0808">Transferase</keyword>